<evidence type="ECO:0000313" key="3">
    <source>
        <dbReference type="Proteomes" id="UP000179642"/>
    </source>
</evidence>
<keyword evidence="3" id="KW-1185">Reference proteome</keyword>
<keyword evidence="1" id="KW-0732">Signal</keyword>
<protein>
    <recommendedName>
        <fullName evidence="4">Peptidase inhibitor family I36 protein</fullName>
    </recommendedName>
</protein>
<sequence>MKPRSTTARRVVSLLTASLLCAGAVLATSTSAQAAECGSGNFCVWTDANFTGLKIEHSGDDHWWEGDMAWHDSSWADHGISGPGVKDHVKVYSARELLGHVTICLAPGQEAGYNAAANDQGASHTWTAGC</sequence>
<evidence type="ECO:0000313" key="2">
    <source>
        <dbReference type="EMBL" id="OIK05303.1"/>
    </source>
</evidence>
<feature type="chain" id="PRO_5010200543" description="Peptidase inhibitor family I36 protein" evidence="1">
    <location>
        <begin position="35"/>
        <end position="130"/>
    </location>
</feature>
<dbReference type="EMBL" id="MLYO01000023">
    <property type="protein sequence ID" value="OIK05303.1"/>
    <property type="molecule type" value="Genomic_DNA"/>
</dbReference>
<accession>A0A1S2QI11</accession>
<dbReference type="OrthoDB" id="4283316at2"/>
<evidence type="ECO:0000256" key="1">
    <source>
        <dbReference type="SAM" id="SignalP"/>
    </source>
</evidence>
<proteinExistence type="predicted"/>
<name>A0A1S2QI11_9ACTN</name>
<organism evidence="2 3">
    <name type="scientific">Streptomyces monashensis</name>
    <dbReference type="NCBI Taxonomy" id="1678012"/>
    <lineage>
        <taxon>Bacteria</taxon>
        <taxon>Bacillati</taxon>
        <taxon>Actinomycetota</taxon>
        <taxon>Actinomycetes</taxon>
        <taxon>Kitasatosporales</taxon>
        <taxon>Streptomycetaceae</taxon>
        <taxon>Streptomyces</taxon>
    </lineage>
</organism>
<evidence type="ECO:0008006" key="4">
    <source>
        <dbReference type="Google" id="ProtNLM"/>
    </source>
</evidence>
<dbReference type="Pfam" id="PF03995">
    <property type="entry name" value="Inhibitor_I36"/>
    <property type="match status" value="1"/>
</dbReference>
<feature type="signal peptide" evidence="1">
    <location>
        <begin position="1"/>
        <end position="34"/>
    </location>
</feature>
<comment type="caution">
    <text evidence="2">The sequence shown here is derived from an EMBL/GenBank/DDBJ whole genome shotgun (WGS) entry which is preliminary data.</text>
</comment>
<dbReference type="Proteomes" id="UP000179642">
    <property type="component" value="Unassembled WGS sequence"/>
</dbReference>
<gene>
    <name evidence="2" type="ORF">BIV23_13285</name>
</gene>
<dbReference type="AlphaFoldDB" id="A0A1S2QI11"/>
<reference evidence="2 3" key="1">
    <citation type="submission" date="2016-10" db="EMBL/GenBank/DDBJ databases">
        <title>Genome sequence of Streptomyces sp. MUSC 1.</title>
        <authorList>
            <person name="Lee L.-H."/>
            <person name="Ser H.-L."/>
            <person name="Law J.W.-F."/>
        </authorList>
    </citation>
    <scope>NUCLEOTIDE SEQUENCE [LARGE SCALE GENOMIC DNA]</scope>
    <source>
        <strain evidence="2 3">MUSC 1</strain>
    </source>
</reference>